<name>A0A1J0LQH4_THEBO</name>
<evidence type="ECO:0000259" key="5">
    <source>
        <dbReference type="PROSITE" id="PS50977"/>
    </source>
</evidence>
<dbReference type="InterPro" id="IPR023772">
    <property type="entry name" value="DNA-bd_HTH_TetR-type_CS"/>
</dbReference>
<evidence type="ECO:0000256" key="1">
    <source>
        <dbReference type="ARBA" id="ARBA00023015"/>
    </source>
</evidence>
<evidence type="ECO:0000313" key="7">
    <source>
        <dbReference type="Proteomes" id="UP000182993"/>
    </source>
</evidence>
<accession>A0A1J0LQH4</accession>
<dbReference type="InterPro" id="IPR041490">
    <property type="entry name" value="KstR2_TetR_C"/>
</dbReference>
<dbReference type="KEGG" id="tbc:A0O31_00067"/>
<evidence type="ECO:0000256" key="2">
    <source>
        <dbReference type="ARBA" id="ARBA00023125"/>
    </source>
</evidence>
<dbReference type="Gene3D" id="1.10.10.60">
    <property type="entry name" value="Homeodomain-like"/>
    <property type="match status" value="1"/>
</dbReference>
<dbReference type="PROSITE" id="PS01081">
    <property type="entry name" value="HTH_TETR_1"/>
    <property type="match status" value="1"/>
</dbReference>
<feature type="domain" description="HTH tetR-type" evidence="5">
    <location>
        <begin position="3"/>
        <end position="63"/>
    </location>
</feature>
<gene>
    <name evidence="6" type="ORF">A0O31_00067</name>
</gene>
<keyword evidence="3" id="KW-0804">Transcription</keyword>
<keyword evidence="2 4" id="KW-0238">DNA-binding</keyword>
<dbReference type="InterPro" id="IPR050109">
    <property type="entry name" value="HTH-type_TetR-like_transc_reg"/>
</dbReference>
<evidence type="ECO:0000256" key="3">
    <source>
        <dbReference type="ARBA" id="ARBA00023163"/>
    </source>
</evidence>
<dbReference type="FunFam" id="1.10.10.60:FF:000141">
    <property type="entry name" value="TetR family transcriptional regulator"/>
    <property type="match status" value="1"/>
</dbReference>
<dbReference type="SUPFAM" id="SSF46689">
    <property type="entry name" value="Homeodomain-like"/>
    <property type="match status" value="1"/>
</dbReference>
<dbReference type="GO" id="GO:0003700">
    <property type="term" value="F:DNA-binding transcription factor activity"/>
    <property type="evidence" value="ECO:0007669"/>
    <property type="project" value="TreeGrafter"/>
</dbReference>
<protein>
    <submittedName>
        <fullName evidence="6">TetR family transcriptional regulator</fullName>
    </submittedName>
</protein>
<dbReference type="RefSeq" id="WP_028492840.1">
    <property type="nucleotide sequence ID" value="NZ_CP016312.1"/>
</dbReference>
<dbReference type="PANTHER" id="PTHR30055">
    <property type="entry name" value="HTH-TYPE TRANSCRIPTIONAL REGULATOR RUTR"/>
    <property type="match status" value="1"/>
</dbReference>
<dbReference type="InterPro" id="IPR036271">
    <property type="entry name" value="Tet_transcr_reg_TetR-rel_C_sf"/>
</dbReference>
<dbReference type="PROSITE" id="PS50977">
    <property type="entry name" value="HTH_TETR_2"/>
    <property type="match status" value="1"/>
</dbReference>
<evidence type="ECO:0000256" key="4">
    <source>
        <dbReference type="PROSITE-ProRule" id="PRU00335"/>
    </source>
</evidence>
<dbReference type="STRING" id="56956.A0O31_00067"/>
<proteinExistence type="predicted"/>
<sequence>MVTTTKVRILEEAAKLFTEKGYEATSVQDVAQALGLSKAALYHHFRSKEEILLAISLQALEGLVRAGEEALAHPDPKEALLRFMEAHARYFEENYPFFVTMLQGIKSLSPENRALTNRLRDRHEANLRAILRRGVEAGVFRPVDVALTGRAVLSLLNWMIRWFRPGGPMRAVEVARAYHDLILRGLEDGSTRAQGA</sequence>
<dbReference type="OrthoDB" id="9814200at2"/>
<dbReference type="GO" id="GO:0000976">
    <property type="term" value="F:transcription cis-regulatory region binding"/>
    <property type="evidence" value="ECO:0007669"/>
    <property type="project" value="TreeGrafter"/>
</dbReference>
<dbReference type="Proteomes" id="UP000182993">
    <property type="component" value="Chromosome"/>
</dbReference>
<feature type="DNA-binding region" description="H-T-H motif" evidence="4">
    <location>
        <begin position="26"/>
        <end position="45"/>
    </location>
</feature>
<evidence type="ECO:0000313" key="6">
    <source>
        <dbReference type="EMBL" id="APD08298.1"/>
    </source>
</evidence>
<dbReference type="Pfam" id="PF00440">
    <property type="entry name" value="TetR_N"/>
    <property type="match status" value="1"/>
</dbReference>
<dbReference type="AlphaFoldDB" id="A0A1J0LQH4"/>
<dbReference type="InterPro" id="IPR009057">
    <property type="entry name" value="Homeodomain-like_sf"/>
</dbReference>
<keyword evidence="1" id="KW-0805">Transcription regulation</keyword>
<organism evidence="6 7">
    <name type="scientific">Thermus brockianus</name>
    <dbReference type="NCBI Taxonomy" id="56956"/>
    <lineage>
        <taxon>Bacteria</taxon>
        <taxon>Thermotogati</taxon>
        <taxon>Deinococcota</taxon>
        <taxon>Deinococci</taxon>
        <taxon>Thermales</taxon>
        <taxon>Thermaceae</taxon>
        <taxon>Thermus</taxon>
    </lineage>
</organism>
<dbReference type="PANTHER" id="PTHR30055:SF240">
    <property type="entry name" value="HTH-TYPE TRANSCRIPTIONAL REGULATOR ACRR"/>
    <property type="match status" value="1"/>
</dbReference>
<dbReference type="SUPFAM" id="SSF48498">
    <property type="entry name" value="Tetracyclin repressor-like, C-terminal domain"/>
    <property type="match status" value="1"/>
</dbReference>
<dbReference type="InterPro" id="IPR001647">
    <property type="entry name" value="HTH_TetR"/>
</dbReference>
<dbReference type="PRINTS" id="PR00455">
    <property type="entry name" value="HTHTETR"/>
</dbReference>
<dbReference type="Pfam" id="PF17932">
    <property type="entry name" value="TetR_C_24"/>
    <property type="match status" value="1"/>
</dbReference>
<dbReference type="EMBL" id="CP016312">
    <property type="protein sequence ID" value="APD08298.1"/>
    <property type="molecule type" value="Genomic_DNA"/>
</dbReference>
<dbReference type="Gene3D" id="1.10.357.10">
    <property type="entry name" value="Tetracycline Repressor, domain 2"/>
    <property type="match status" value="1"/>
</dbReference>
<reference evidence="7" key="1">
    <citation type="submission" date="2016-06" db="EMBL/GenBank/DDBJ databases">
        <title>Whole genome sequencing of Thermus brockianus strain GE-1.</title>
        <authorList>
            <person name="Schaefers C."/>
            <person name="Blank S."/>
            <person name="Wiebusch S."/>
            <person name="Elleuche S."/>
            <person name="Antranikian G."/>
        </authorList>
    </citation>
    <scope>NUCLEOTIDE SEQUENCE [LARGE SCALE GENOMIC DNA]</scope>
    <source>
        <strain evidence="7">GE-1</strain>
    </source>
</reference>